<accession>A0ABP0N9D0</accession>
<reference evidence="1 2" key="1">
    <citation type="submission" date="2024-02" db="EMBL/GenBank/DDBJ databases">
        <authorList>
            <person name="Chen Y."/>
            <person name="Shah S."/>
            <person name="Dougan E. K."/>
            <person name="Thang M."/>
            <person name="Chan C."/>
        </authorList>
    </citation>
    <scope>NUCLEOTIDE SEQUENCE [LARGE SCALE GENOMIC DNA]</scope>
</reference>
<proteinExistence type="predicted"/>
<organism evidence="1 2">
    <name type="scientific">Durusdinium trenchii</name>
    <dbReference type="NCBI Taxonomy" id="1381693"/>
    <lineage>
        <taxon>Eukaryota</taxon>
        <taxon>Sar</taxon>
        <taxon>Alveolata</taxon>
        <taxon>Dinophyceae</taxon>
        <taxon>Suessiales</taxon>
        <taxon>Symbiodiniaceae</taxon>
        <taxon>Durusdinium</taxon>
    </lineage>
</organism>
<keyword evidence="2" id="KW-1185">Reference proteome</keyword>
<evidence type="ECO:0000313" key="1">
    <source>
        <dbReference type="EMBL" id="CAK9060186.1"/>
    </source>
</evidence>
<protein>
    <submittedName>
        <fullName evidence="1">Uncharacterized protein</fullName>
    </submittedName>
</protein>
<comment type="caution">
    <text evidence="1">The sequence shown here is derived from an EMBL/GenBank/DDBJ whole genome shotgun (WGS) entry which is preliminary data.</text>
</comment>
<dbReference type="EMBL" id="CAXAMM010027102">
    <property type="protein sequence ID" value="CAK9060186.1"/>
    <property type="molecule type" value="Genomic_DNA"/>
</dbReference>
<gene>
    <name evidence="1" type="ORF">SCF082_LOCUS31743</name>
</gene>
<name>A0ABP0N9D0_9DINO</name>
<dbReference type="Proteomes" id="UP001642464">
    <property type="component" value="Unassembled WGS sequence"/>
</dbReference>
<sequence length="180" mass="20215">MIHRVMDLFGYFRLESIICCTEVVSNCADRPFSSTPQTLQEVNSSGKAFNVLETLRRLGPSLLRRKRQRLRQWLPSLVVEPQTCGMRRAHGRNRTGATGSTPAAARLAPPTALQLAMAEDPSDPEAPSLMWLLAEDGATEHSHVRVCDRNFVVLKVKRLLLNMEKERFKMASVLKTGLSR</sequence>
<evidence type="ECO:0000313" key="2">
    <source>
        <dbReference type="Proteomes" id="UP001642464"/>
    </source>
</evidence>